<comment type="caution">
    <text evidence="3">The sequence shown here is derived from an EMBL/GenBank/DDBJ whole genome shotgun (WGS) entry which is preliminary data.</text>
</comment>
<reference evidence="3 4" key="1">
    <citation type="submission" date="2019-03" db="EMBL/GenBank/DDBJ databases">
        <title>Genomic Encyclopedia of Archaeal and Bacterial Type Strains, Phase II (KMG-II): from individual species to whole genera.</title>
        <authorList>
            <person name="Goeker M."/>
        </authorList>
    </citation>
    <scope>NUCLEOTIDE SEQUENCE [LARGE SCALE GENOMIC DNA]</scope>
    <source>
        <strain evidence="3 4">DSM 26433</strain>
    </source>
</reference>
<dbReference type="InterPro" id="IPR019301">
    <property type="entry name" value="Flagellar_prot_FlgJ_N"/>
</dbReference>
<sequence>MFTPINPDVPAQNLNAKGPSPQTVDEKLQEAAKELEVTFLAEMLESAGLGKTNESFGGGAGEDQFSSFLRMEQARAMVDAGGIGLAEAFFNALKERQDVS</sequence>
<feature type="domain" description="Flagellar protein FlgJ N-terminal" evidence="2">
    <location>
        <begin position="50"/>
        <end position="89"/>
    </location>
</feature>
<accession>A0A4R1N5S2</accession>
<protein>
    <submittedName>
        <fullName evidence="3">Rod binding protein</fullName>
    </submittedName>
</protein>
<feature type="compositionally biased region" description="Polar residues" evidence="1">
    <location>
        <begin position="12"/>
        <end position="22"/>
    </location>
</feature>
<dbReference type="OrthoDB" id="7690273at2"/>
<feature type="region of interest" description="Disordered" evidence="1">
    <location>
        <begin position="1"/>
        <end position="22"/>
    </location>
</feature>
<evidence type="ECO:0000313" key="3">
    <source>
        <dbReference type="EMBL" id="TCL01460.1"/>
    </source>
</evidence>
<gene>
    <name evidence="3" type="ORF">BXY66_2775</name>
</gene>
<keyword evidence="4" id="KW-1185">Reference proteome</keyword>
<dbReference type="AlphaFoldDB" id="A0A4R1N5S2"/>
<evidence type="ECO:0000313" key="4">
    <source>
        <dbReference type="Proteomes" id="UP000295673"/>
    </source>
</evidence>
<name>A0A4R1N5S2_9RHOB</name>
<evidence type="ECO:0000259" key="2">
    <source>
        <dbReference type="Pfam" id="PF10135"/>
    </source>
</evidence>
<proteinExistence type="predicted"/>
<dbReference type="EMBL" id="SMGR01000002">
    <property type="protein sequence ID" value="TCL01460.1"/>
    <property type="molecule type" value="Genomic_DNA"/>
</dbReference>
<dbReference type="RefSeq" id="WP_132860828.1">
    <property type="nucleotide sequence ID" value="NZ_SMGR01000002.1"/>
</dbReference>
<evidence type="ECO:0000256" key="1">
    <source>
        <dbReference type="SAM" id="MobiDB-lite"/>
    </source>
</evidence>
<dbReference type="Pfam" id="PF10135">
    <property type="entry name" value="Rod-binding"/>
    <property type="match status" value="1"/>
</dbReference>
<dbReference type="Proteomes" id="UP000295673">
    <property type="component" value="Unassembled WGS sequence"/>
</dbReference>
<organism evidence="3 4">
    <name type="scientific">Shimia isoporae</name>
    <dbReference type="NCBI Taxonomy" id="647720"/>
    <lineage>
        <taxon>Bacteria</taxon>
        <taxon>Pseudomonadati</taxon>
        <taxon>Pseudomonadota</taxon>
        <taxon>Alphaproteobacteria</taxon>
        <taxon>Rhodobacterales</taxon>
        <taxon>Roseobacteraceae</taxon>
    </lineage>
</organism>